<sequence length="155" mass="18161">MLDIIDIQYQKIKRTKKELIKHLNTFSLNLKISIGIWYFAPAGVRFHEAYVPNKNIAERLGIAYEMAKYGVKAIEAHYPEEVNEENYYLYQKLERETGIKLLSCYPSIFYSRDYEFGSLSNPYNKYRDKAVKILINCLKFVKDKGLHHAGIWPGS</sequence>
<comment type="caution">
    <text evidence="1">The sequence shown here is derived from an EMBL/GenBank/DDBJ whole genome shotgun (WGS) entry which is preliminary data.</text>
</comment>
<evidence type="ECO:0000313" key="1">
    <source>
        <dbReference type="EMBL" id="GAI72167.1"/>
    </source>
</evidence>
<name>X1QUB9_9ZZZZ</name>
<protein>
    <recommendedName>
        <fullName evidence="2">Xylose isomerase-like TIM barrel domain-containing protein</fullName>
    </recommendedName>
</protein>
<dbReference type="SUPFAM" id="SSF51658">
    <property type="entry name" value="Xylose isomerase-like"/>
    <property type="match status" value="1"/>
</dbReference>
<dbReference type="EMBL" id="BARW01001102">
    <property type="protein sequence ID" value="GAI72167.1"/>
    <property type="molecule type" value="Genomic_DNA"/>
</dbReference>
<dbReference type="Gene3D" id="3.20.20.150">
    <property type="entry name" value="Divalent-metal-dependent TIM barrel enzymes"/>
    <property type="match status" value="1"/>
</dbReference>
<dbReference type="AlphaFoldDB" id="X1QUB9"/>
<feature type="non-terminal residue" evidence="1">
    <location>
        <position position="155"/>
    </location>
</feature>
<dbReference type="InterPro" id="IPR036237">
    <property type="entry name" value="Xyl_isomerase-like_sf"/>
</dbReference>
<reference evidence="1" key="1">
    <citation type="journal article" date="2014" name="Front. Microbiol.">
        <title>High frequency of phylogenetically diverse reductive dehalogenase-homologous genes in deep subseafloor sedimentary metagenomes.</title>
        <authorList>
            <person name="Kawai M."/>
            <person name="Futagami T."/>
            <person name="Toyoda A."/>
            <person name="Takaki Y."/>
            <person name="Nishi S."/>
            <person name="Hori S."/>
            <person name="Arai W."/>
            <person name="Tsubouchi T."/>
            <person name="Morono Y."/>
            <person name="Uchiyama I."/>
            <person name="Ito T."/>
            <person name="Fujiyama A."/>
            <person name="Inagaki F."/>
            <person name="Takami H."/>
        </authorList>
    </citation>
    <scope>NUCLEOTIDE SEQUENCE</scope>
    <source>
        <strain evidence="1">Expedition CK06-06</strain>
    </source>
</reference>
<accession>X1QUB9</accession>
<evidence type="ECO:0008006" key="2">
    <source>
        <dbReference type="Google" id="ProtNLM"/>
    </source>
</evidence>
<gene>
    <name evidence="1" type="ORF">S12H4_03782</name>
</gene>
<organism evidence="1">
    <name type="scientific">marine sediment metagenome</name>
    <dbReference type="NCBI Taxonomy" id="412755"/>
    <lineage>
        <taxon>unclassified sequences</taxon>
        <taxon>metagenomes</taxon>
        <taxon>ecological metagenomes</taxon>
    </lineage>
</organism>
<proteinExistence type="predicted"/>